<reference evidence="2 3" key="1">
    <citation type="submission" date="2016-02" db="EMBL/GenBank/DDBJ databases">
        <title>WGS assembly of Manihot esculenta.</title>
        <authorList>
            <person name="Bredeson J.V."/>
            <person name="Prochnik S.E."/>
            <person name="Lyons J.B."/>
            <person name="Schmutz J."/>
            <person name="Grimwood J."/>
            <person name="Vrebalov J."/>
            <person name="Bart R.S."/>
            <person name="Amuge T."/>
            <person name="Ferguson M.E."/>
            <person name="Green R."/>
            <person name="Putnam N."/>
            <person name="Stites J."/>
            <person name="Rounsley S."/>
            <person name="Rokhsar D.S."/>
        </authorList>
    </citation>
    <scope>NUCLEOTIDE SEQUENCE [LARGE SCALE GENOMIC DNA]</scope>
    <source>
        <strain evidence="3">cv. AM560-2</strain>
        <tissue evidence="2">Leaf</tissue>
    </source>
</reference>
<dbReference type="Proteomes" id="UP000091857">
    <property type="component" value="Chromosome 14"/>
</dbReference>
<feature type="transmembrane region" description="Helical" evidence="1">
    <location>
        <begin position="20"/>
        <end position="43"/>
    </location>
</feature>
<protein>
    <submittedName>
        <fullName evidence="2">Uncharacterized protein</fullName>
    </submittedName>
</protein>
<name>A0A251JDC4_MANES</name>
<dbReference type="Gramene" id="Manes.14G139900.7.v8.1">
    <property type="protein sequence ID" value="Manes.14G139900.7.v8.1.CDS"/>
    <property type="gene ID" value="Manes.14G139900.v8.1"/>
</dbReference>
<keyword evidence="1" id="KW-0812">Transmembrane</keyword>
<dbReference type="AlphaFoldDB" id="A0A251JDC4"/>
<dbReference type="Gramene" id="Manes.14G139900.3.v8.1">
    <property type="protein sequence ID" value="Manes.14G139900.3.v8.1.CDS"/>
    <property type="gene ID" value="Manes.14G139900.v8.1"/>
</dbReference>
<dbReference type="Gramene" id="Manes.14G139900.6.v8.1">
    <property type="protein sequence ID" value="Manes.14G139900.6.v8.1.CDS"/>
    <property type="gene ID" value="Manes.14G139900.v8.1"/>
</dbReference>
<organism evidence="2 3">
    <name type="scientific">Manihot esculenta</name>
    <name type="common">Cassava</name>
    <name type="synonym">Jatropha manihot</name>
    <dbReference type="NCBI Taxonomy" id="3983"/>
    <lineage>
        <taxon>Eukaryota</taxon>
        <taxon>Viridiplantae</taxon>
        <taxon>Streptophyta</taxon>
        <taxon>Embryophyta</taxon>
        <taxon>Tracheophyta</taxon>
        <taxon>Spermatophyta</taxon>
        <taxon>Magnoliopsida</taxon>
        <taxon>eudicotyledons</taxon>
        <taxon>Gunneridae</taxon>
        <taxon>Pentapetalae</taxon>
        <taxon>rosids</taxon>
        <taxon>fabids</taxon>
        <taxon>Malpighiales</taxon>
        <taxon>Euphorbiaceae</taxon>
        <taxon>Crotonoideae</taxon>
        <taxon>Manihoteae</taxon>
        <taxon>Manihot</taxon>
    </lineage>
</organism>
<keyword evidence="1" id="KW-0472">Membrane</keyword>
<dbReference type="EMBL" id="CM004400">
    <property type="protein sequence ID" value="OAY31783.1"/>
    <property type="molecule type" value="Genomic_DNA"/>
</dbReference>
<keyword evidence="3" id="KW-1185">Reference proteome</keyword>
<evidence type="ECO:0000313" key="2">
    <source>
        <dbReference type="EMBL" id="OAY31783.1"/>
    </source>
</evidence>
<evidence type="ECO:0000313" key="3">
    <source>
        <dbReference type="Proteomes" id="UP000091857"/>
    </source>
</evidence>
<dbReference type="Gramene" id="Manes.14G139900.5.v8.1">
    <property type="protein sequence ID" value="Manes.14G139900.5.v8.1.CDS"/>
    <property type="gene ID" value="Manes.14G139900.v8.1"/>
</dbReference>
<accession>A0A251JDC4</accession>
<evidence type="ECO:0000256" key="1">
    <source>
        <dbReference type="SAM" id="Phobius"/>
    </source>
</evidence>
<gene>
    <name evidence="2" type="ORF">MANES_14G139900</name>
</gene>
<dbReference type="EMBL" id="CM004400">
    <property type="protein sequence ID" value="OAY31782.1"/>
    <property type="molecule type" value="Genomic_DNA"/>
</dbReference>
<sequence length="65" mass="7702">MPLLPLKTSCKKRNIDGFGVSKLVCVRNGVLNHLMLFIWVMLFRKLDGRRYQRSFCNLYRGFSTY</sequence>
<proteinExistence type="predicted"/>
<keyword evidence="1" id="KW-1133">Transmembrane helix</keyword>